<dbReference type="PANTHER" id="PTHR48084">
    <property type="entry name" value="2-OXOGLUTARATE OXIDOREDUCTASE SUBUNIT KORB-RELATED"/>
    <property type="match status" value="1"/>
</dbReference>
<evidence type="ECO:0000256" key="1">
    <source>
        <dbReference type="ARBA" id="ARBA00023002"/>
    </source>
</evidence>
<dbReference type="Pfam" id="PF01558">
    <property type="entry name" value="POR"/>
    <property type="match status" value="1"/>
</dbReference>
<evidence type="ECO:0000313" key="5">
    <source>
        <dbReference type="Proteomes" id="UP001139333"/>
    </source>
</evidence>
<dbReference type="InterPro" id="IPR002869">
    <property type="entry name" value="Pyrv_flavodox_OxRed_cen"/>
</dbReference>
<dbReference type="PANTHER" id="PTHR48084:SF3">
    <property type="entry name" value="SUBUNIT OF PYRUVATE:FLAVODOXIN OXIDOREDUCTASE"/>
    <property type="match status" value="1"/>
</dbReference>
<organism evidence="4 5">
    <name type="scientific">Shewanella gaetbuli</name>
    <dbReference type="NCBI Taxonomy" id="220752"/>
    <lineage>
        <taxon>Bacteria</taxon>
        <taxon>Pseudomonadati</taxon>
        <taxon>Pseudomonadota</taxon>
        <taxon>Gammaproteobacteria</taxon>
        <taxon>Alteromonadales</taxon>
        <taxon>Shewanellaceae</taxon>
        <taxon>Shewanella</taxon>
    </lineage>
</organism>
<dbReference type="InterPro" id="IPR029061">
    <property type="entry name" value="THDP-binding"/>
</dbReference>
<keyword evidence="1" id="KW-0560">Oxidoreductase</keyword>
<dbReference type="CDD" id="cd07034">
    <property type="entry name" value="TPP_PYR_PFOR_IOR-alpha_like"/>
    <property type="match status" value="1"/>
</dbReference>
<feature type="domain" description="DUF6537" evidence="3">
    <location>
        <begin position="966"/>
        <end position="1167"/>
    </location>
</feature>
<dbReference type="Gene3D" id="3.40.50.970">
    <property type="match status" value="1"/>
</dbReference>
<dbReference type="RefSeq" id="WP_248995390.1">
    <property type="nucleotide sequence ID" value="NZ_JAKIKP010000005.1"/>
</dbReference>
<dbReference type="Gene3D" id="3.40.920.10">
    <property type="entry name" value="Pyruvate-ferredoxin oxidoreductase, PFOR, domain III"/>
    <property type="match status" value="1"/>
</dbReference>
<dbReference type="Pfam" id="PF20169">
    <property type="entry name" value="DUF6537"/>
    <property type="match status" value="1"/>
</dbReference>
<dbReference type="InterPro" id="IPR002880">
    <property type="entry name" value="Pyrv_Fd/Flavodoxin_OxRdtase_N"/>
</dbReference>
<proteinExistence type="predicted"/>
<dbReference type="Proteomes" id="UP001139333">
    <property type="component" value="Unassembled WGS sequence"/>
</dbReference>
<dbReference type="AlphaFoldDB" id="A0A9X1ZI14"/>
<keyword evidence="5" id="KW-1185">Reference proteome</keyword>
<dbReference type="InterPro" id="IPR046667">
    <property type="entry name" value="DUF6537"/>
</dbReference>
<dbReference type="InterPro" id="IPR019752">
    <property type="entry name" value="Pyrv/ketoisovalerate_OxRed_cat"/>
</dbReference>
<dbReference type="InterPro" id="IPR009014">
    <property type="entry name" value="Transketo_C/PFOR_II"/>
</dbReference>
<gene>
    <name evidence="4" type="ORF">L2672_08385</name>
</gene>
<accession>A0A9X1ZI14</accession>
<dbReference type="SUPFAM" id="SSF52922">
    <property type="entry name" value="TK C-terminal domain-like"/>
    <property type="match status" value="1"/>
</dbReference>
<comment type="caution">
    <text evidence="4">The sequence shown here is derived from an EMBL/GenBank/DDBJ whole genome shotgun (WGS) entry which is preliminary data.</text>
</comment>
<sequence length="1175" mass="128742">MLQITPAIFATVNSDNSNNMRVWQMTVMDNRQISLDDKYELKQGRVFINGTQALARIAFLQKELDEKHGINTQGYISGYRGSPLGMLDMTLWREKSRLAQAGVTFQPGLNEDLAATAVWGTQQLSFFPKPKVDGVFAMWYGKAPGVDRSADAIRHANCAGTDKNGGVLLVFGDDHPGKSSTIVNQSEPLLSSLSVPVLYPANVQEIIQFGLLGWQMSRYTGLWTGLKTVNETVEQTQTVDVDIEGFTWQAPEKPADANVNINRGAFIPAANEMVVKRQRIPLVHQFVKANQIDRTIMPATQLGIVTAGKSYEDVLQALQLLDLTIEQAQQLGIGIYKVGCVWPLEPSGMTEFASWAQRLLFVEEKTAMIEPQARGLLYNLEHRPAILGKQDLTGQPLLPSDAQLTPMMIAEVLMATLQEMNLADETLTANFQRLVSSSALNSQNATVQPAAMRVPYFCSGCPHNTSTKVPEGSFSMAGIGCHTMAILNRKDTLLPLQMGGEGLNWVGAAPFSGTEHMFQNLGDGTYYHSGLLAIRAAVAAKVNITYKILYNDAVAMTGGQPIDGIITVGQMAKQVLAEGITQCVVVSDNPQWHIDSKALPNEVKVYHRDELESVQKQCRDMAGTTVIIYEQTCAAEKRRRRKRGEMENPAKRVIINDAVCENCGDCSVQSTCVSIQPKATALGTKRQIDQSSCNKDYSCAKGFCPSFVSVIGAEPKKPQGIAGLDKHFTTLPAPQPLVCDNRAMSVMIAGIGGTGVITVGAVLGMAAHLENKHCSIYDMTGLSQKNGAVYSHLKIANKSEYIAAAKIGAGEADLVLGFDLVASLMGDAGVTFDKHTTTLVGNGDVSPTSAYQFNRDYQVQDKLIREQLMQRVATEKSHLLDATSLALTLTGDTIASNMLMVGFALQKGLLPLSVSSVEQAITLNGTAIKFNLNAFALGRLYASQPEVIQQSIKPVNAVQVEQPESLDSVISQRTSLLTEYQNETYAQQYQQLISQLRDAETRYGNSQHLTLMAAKNLAKLMAYKDEYEVARLHSSDSFKRQIAEQFEPGYTLKFNLAPPLLAKIDPNTGKPRKKEYGAWLMSAFKLLSGFKSLRGSAFDVFGYTEERKLERQLIKQYQDDIQQVMLLMSKGTVDMDSVQKLLSLPSEIRGFGHVKLAAIEQVSQQRQQLLDTLSA</sequence>
<evidence type="ECO:0000313" key="4">
    <source>
        <dbReference type="EMBL" id="MCL1142704.1"/>
    </source>
</evidence>
<dbReference type="SUPFAM" id="SSF53323">
    <property type="entry name" value="Pyruvate-ferredoxin oxidoreductase, PFOR, domain III"/>
    <property type="match status" value="1"/>
</dbReference>
<dbReference type="InterPro" id="IPR051457">
    <property type="entry name" value="2-oxoacid:Fd_oxidoreductase"/>
</dbReference>
<dbReference type="NCBIfam" id="NF009588">
    <property type="entry name" value="PRK13029.1"/>
    <property type="match status" value="1"/>
</dbReference>
<evidence type="ECO:0000259" key="2">
    <source>
        <dbReference type="Pfam" id="PF01558"/>
    </source>
</evidence>
<dbReference type="EMBL" id="JAKIKP010000005">
    <property type="protein sequence ID" value="MCL1142704.1"/>
    <property type="molecule type" value="Genomic_DNA"/>
</dbReference>
<evidence type="ECO:0000259" key="3">
    <source>
        <dbReference type="Pfam" id="PF20169"/>
    </source>
</evidence>
<dbReference type="SUPFAM" id="SSF52518">
    <property type="entry name" value="Thiamin diphosphate-binding fold (THDP-binding)"/>
    <property type="match status" value="2"/>
</dbReference>
<dbReference type="NCBIfam" id="NF009589">
    <property type="entry name" value="PRK13030.1"/>
    <property type="match status" value="1"/>
</dbReference>
<dbReference type="GO" id="GO:0016903">
    <property type="term" value="F:oxidoreductase activity, acting on the aldehyde or oxo group of donors"/>
    <property type="evidence" value="ECO:0007669"/>
    <property type="project" value="InterPro"/>
</dbReference>
<reference evidence="4" key="1">
    <citation type="submission" date="2022-01" db="EMBL/GenBank/DDBJ databases">
        <title>Whole genome-based taxonomy of the Shewanellaceae.</title>
        <authorList>
            <person name="Martin-Rodriguez A.J."/>
        </authorList>
    </citation>
    <scope>NUCLEOTIDE SEQUENCE</scope>
    <source>
        <strain evidence="4">DSM 16422</strain>
    </source>
</reference>
<name>A0A9X1ZI14_9GAMM</name>
<protein>
    <submittedName>
        <fullName evidence="4">Indolepyruvate ferredoxin oxidoreductase family protein</fullName>
    </submittedName>
</protein>
<feature type="domain" description="Pyruvate/ketoisovalerate oxidoreductase catalytic" evidence="2">
    <location>
        <begin position="752"/>
        <end position="939"/>
    </location>
</feature>